<evidence type="ECO:0000256" key="1">
    <source>
        <dbReference type="SAM" id="MobiDB-lite"/>
    </source>
</evidence>
<keyword evidence="3" id="KW-1185">Reference proteome</keyword>
<dbReference type="AlphaFoldDB" id="A0AAV7TSI9"/>
<reference evidence="2" key="1">
    <citation type="journal article" date="2022" name="bioRxiv">
        <title>Sequencing and chromosome-scale assembly of the giantPleurodeles waltlgenome.</title>
        <authorList>
            <person name="Brown T."/>
            <person name="Elewa A."/>
            <person name="Iarovenko S."/>
            <person name="Subramanian E."/>
            <person name="Araus A.J."/>
            <person name="Petzold A."/>
            <person name="Susuki M."/>
            <person name="Suzuki K.-i.T."/>
            <person name="Hayashi T."/>
            <person name="Toyoda A."/>
            <person name="Oliveira C."/>
            <person name="Osipova E."/>
            <person name="Leigh N.D."/>
            <person name="Simon A."/>
            <person name="Yun M.H."/>
        </authorList>
    </citation>
    <scope>NUCLEOTIDE SEQUENCE</scope>
    <source>
        <strain evidence="2">20211129_DDA</strain>
        <tissue evidence="2">Liver</tissue>
    </source>
</reference>
<sequence length="68" mass="7492">MRLRPCANLGTAAEGAKRLRCARDPRWPELERRKGGCREGLPGALSDGGGMPGVHGARRRHRGRMRLC</sequence>
<evidence type="ECO:0000313" key="2">
    <source>
        <dbReference type="EMBL" id="KAJ1179413.1"/>
    </source>
</evidence>
<protein>
    <submittedName>
        <fullName evidence="2">Uncharacterized protein</fullName>
    </submittedName>
</protein>
<gene>
    <name evidence="2" type="ORF">NDU88_004647</name>
</gene>
<dbReference type="EMBL" id="JANPWB010000006">
    <property type="protein sequence ID" value="KAJ1179413.1"/>
    <property type="molecule type" value="Genomic_DNA"/>
</dbReference>
<feature type="compositionally biased region" description="Basic residues" evidence="1">
    <location>
        <begin position="56"/>
        <end position="68"/>
    </location>
</feature>
<feature type="region of interest" description="Disordered" evidence="1">
    <location>
        <begin position="32"/>
        <end position="68"/>
    </location>
</feature>
<name>A0AAV7TSI9_PLEWA</name>
<evidence type="ECO:0000313" key="3">
    <source>
        <dbReference type="Proteomes" id="UP001066276"/>
    </source>
</evidence>
<comment type="caution">
    <text evidence="2">The sequence shown here is derived from an EMBL/GenBank/DDBJ whole genome shotgun (WGS) entry which is preliminary data.</text>
</comment>
<organism evidence="2 3">
    <name type="scientific">Pleurodeles waltl</name>
    <name type="common">Iberian ribbed newt</name>
    <dbReference type="NCBI Taxonomy" id="8319"/>
    <lineage>
        <taxon>Eukaryota</taxon>
        <taxon>Metazoa</taxon>
        <taxon>Chordata</taxon>
        <taxon>Craniata</taxon>
        <taxon>Vertebrata</taxon>
        <taxon>Euteleostomi</taxon>
        <taxon>Amphibia</taxon>
        <taxon>Batrachia</taxon>
        <taxon>Caudata</taxon>
        <taxon>Salamandroidea</taxon>
        <taxon>Salamandridae</taxon>
        <taxon>Pleurodelinae</taxon>
        <taxon>Pleurodeles</taxon>
    </lineage>
</organism>
<accession>A0AAV7TSI9</accession>
<dbReference type="Proteomes" id="UP001066276">
    <property type="component" value="Chromosome 3_2"/>
</dbReference>
<proteinExistence type="predicted"/>